<comment type="caution">
    <text evidence="2">The sequence shown here is derived from an EMBL/GenBank/DDBJ whole genome shotgun (WGS) entry which is preliminary data.</text>
</comment>
<gene>
    <name evidence="2" type="ORF">C8D89_103345</name>
</gene>
<name>A0A2U1FIK8_9PSEU</name>
<feature type="domain" description="Endoribonuclease L-PSP/chorismate mutase-like" evidence="1">
    <location>
        <begin position="8"/>
        <end position="130"/>
    </location>
</feature>
<dbReference type="Pfam" id="PF14588">
    <property type="entry name" value="YjgF_endoribonc"/>
    <property type="match status" value="1"/>
</dbReference>
<dbReference type="Proteomes" id="UP000245639">
    <property type="component" value="Unassembled WGS sequence"/>
</dbReference>
<dbReference type="PANTHER" id="PTHR43760:SF1">
    <property type="entry name" value="ENDORIBONUCLEASE L-PSP_CHORISMATE MUTASE-LIKE DOMAIN-CONTAINING PROTEIN"/>
    <property type="match status" value="1"/>
</dbReference>
<dbReference type="EMBL" id="QEKW01000003">
    <property type="protein sequence ID" value="PVZ12014.1"/>
    <property type="molecule type" value="Genomic_DNA"/>
</dbReference>
<evidence type="ECO:0000313" key="2">
    <source>
        <dbReference type="EMBL" id="PVZ12014.1"/>
    </source>
</evidence>
<protein>
    <submittedName>
        <fullName evidence="2">Enamine deaminase RidA (YjgF/YER057c/UK114 family)</fullName>
    </submittedName>
</protein>
<dbReference type="CDD" id="cd02199">
    <property type="entry name" value="YjgF_YER057c_UK114_like_1"/>
    <property type="match status" value="1"/>
</dbReference>
<proteinExistence type="predicted"/>
<dbReference type="InterPro" id="IPR035959">
    <property type="entry name" value="RutC-like_sf"/>
</dbReference>
<accession>A0A2U1FIK8</accession>
<dbReference type="SUPFAM" id="SSF55298">
    <property type="entry name" value="YjgF-like"/>
    <property type="match status" value="1"/>
</dbReference>
<dbReference type="PANTHER" id="PTHR43760">
    <property type="entry name" value="ENDORIBONUCLEASE-RELATED"/>
    <property type="match status" value="1"/>
</dbReference>
<evidence type="ECO:0000313" key="3">
    <source>
        <dbReference type="Proteomes" id="UP000245639"/>
    </source>
</evidence>
<sequence>MVAVTGPEQRLGELGLTLPPLRRPAGNYRGWTTAGDVLHLAGQGADGHTGRLGADLGVAEGYAAARACALNLLAQARDALGSLDRVAQVLVLRGYVACTDDFTDQPGVVDGASDLLAEVFGARGEHARTAIGVRALPRGFAVELDAMLRVR</sequence>
<reference evidence="2 3" key="1">
    <citation type="submission" date="2018-04" db="EMBL/GenBank/DDBJ databases">
        <title>Genomic Encyclopedia of Type Strains, Phase IV (KMG-IV): sequencing the most valuable type-strain genomes for metagenomic binning, comparative biology and taxonomic classification.</title>
        <authorList>
            <person name="Goeker M."/>
        </authorList>
    </citation>
    <scope>NUCLEOTIDE SEQUENCE [LARGE SCALE GENOMIC DNA]</scope>
    <source>
        <strain evidence="2 3">DSM 45771</strain>
    </source>
</reference>
<keyword evidence="3" id="KW-1185">Reference proteome</keyword>
<organism evidence="2 3">
    <name type="scientific">Actinomycetospora cinnamomea</name>
    <dbReference type="NCBI Taxonomy" id="663609"/>
    <lineage>
        <taxon>Bacteria</taxon>
        <taxon>Bacillati</taxon>
        <taxon>Actinomycetota</taxon>
        <taxon>Actinomycetes</taxon>
        <taxon>Pseudonocardiales</taxon>
        <taxon>Pseudonocardiaceae</taxon>
        <taxon>Actinomycetospora</taxon>
    </lineage>
</organism>
<dbReference type="Gene3D" id="3.30.1330.40">
    <property type="entry name" value="RutC-like"/>
    <property type="match status" value="1"/>
</dbReference>
<dbReference type="AlphaFoldDB" id="A0A2U1FIK8"/>
<evidence type="ECO:0000259" key="1">
    <source>
        <dbReference type="Pfam" id="PF14588"/>
    </source>
</evidence>
<dbReference type="InterPro" id="IPR013813">
    <property type="entry name" value="Endoribo_LPSP/chorism_mut-like"/>
</dbReference>